<dbReference type="Proteomes" id="UP001500889">
    <property type="component" value="Chromosome A"/>
</dbReference>
<evidence type="ECO:0000313" key="5">
    <source>
        <dbReference type="EMBL" id="BFG01652.1"/>
    </source>
</evidence>
<evidence type="ECO:0000256" key="2">
    <source>
        <dbReference type="ARBA" id="ARBA00022525"/>
    </source>
</evidence>
<evidence type="ECO:0000256" key="1">
    <source>
        <dbReference type="ARBA" id="ARBA00004613"/>
    </source>
</evidence>
<accession>A0AAU9FZI6</accession>
<dbReference type="PANTHER" id="PTHR22918">
    <property type="entry name" value="SEMINAL PLASMA PROTEIN"/>
    <property type="match status" value="1"/>
</dbReference>
<proteinExistence type="predicted"/>
<dbReference type="EMBL" id="AP029266">
    <property type="protein sequence ID" value="BFG01652.1"/>
    <property type="molecule type" value="Genomic_DNA"/>
</dbReference>
<feature type="coiled-coil region" evidence="3">
    <location>
        <begin position="600"/>
        <end position="627"/>
    </location>
</feature>
<dbReference type="GO" id="GO:0009986">
    <property type="term" value="C:cell surface"/>
    <property type="evidence" value="ECO:0007669"/>
    <property type="project" value="TreeGrafter"/>
</dbReference>
<reference evidence="5 6" key="1">
    <citation type="submission" date="2024-02" db="EMBL/GenBank/DDBJ databases">
        <title>A chromosome-level genome assembly of Drosophila madeirensis, a fruit fly species endemic to Madeira island.</title>
        <authorList>
            <person name="Tomihara K."/>
            <person name="Llopart A."/>
            <person name="Yamamoto D."/>
        </authorList>
    </citation>
    <scope>NUCLEOTIDE SEQUENCE [LARGE SCALE GENOMIC DNA]</scope>
    <source>
        <strain evidence="5 6">RF1</strain>
    </source>
</reference>
<feature type="chain" id="PRO_5043807001" evidence="4">
    <location>
        <begin position="21"/>
        <end position="2170"/>
    </location>
</feature>
<evidence type="ECO:0000256" key="4">
    <source>
        <dbReference type="SAM" id="SignalP"/>
    </source>
</evidence>
<dbReference type="InterPro" id="IPR051666">
    <property type="entry name" value="SP_Capacitation_Regulator"/>
</dbReference>
<name>A0AAU9FZI6_DROMD</name>
<dbReference type="PANTHER" id="PTHR22918:SF6">
    <property type="entry name" value="EG:8D8.1 PROTEIN-RELATED"/>
    <property type="match status" value="1"/>
</dbReference>
<keyword evidence="4" id="KW-0732">Signal</keyword>
<protein>
    <submittedName>
        <fullName evidence="5">Uncharacterized protein</fullName>
    </submittedName>
</protein>
<keyword evidence="3" id="KW-0175">Coiled coil</keyword>
<gene>
    <name evidence="5" type="ORF">DMAD_01352</name>
</gene>
<dbReference type="GO" id="GO:0008201">
    <property type="term" value="F:heparin binding"/>
    <property type="evidence" value="ECO:0007669"/>
    <property type="project" value="TreeGrafter"/>
</dbReference>
<sequence length="2170" mass="241373">MKLLIAFGLLCLWPVHIGWCQSADKKAEIAKLRSELSQALEASDAGPPGVITQPVWTKQAQGPATVSKVIVDEAALRSAAALRDEIQKAVAQQGHTKEVLQLDAAIKAAGNAQVGSTLGDARQEMLGASQAPVDGQPNVVESSVNTPGIDLEQLQRLELSKRRTRDLLVLSGIEEDTQFTLGSDVVQWVSVQANGSAYLVGLQPKDLLVLNGDFSPLQTVPLVAPVDAMLSLERWSSHTQLQEGLLVVATQQQLLWHRLEPGRGLVPFWHWPLGSQASQLATFSLEGRDFVVLAGNRTLSVYSYDLEAEEFWIAQRLQLPETITAMAVLDTGRELLLAVGQTDVALIYAYNPRERPLGEAGLQLQLHQRVPAPQVAAIAAFQMGGRSYLALGGQRPQILAHVQGQLVPRTILGQNFGFVELFLPVAVRSYRDDLLLLVQHRVAFDTHTLLVLEVLIWTGEAFEAGLPPPCGIASQPNHITHGAGCMLDHEREAGLIGAALIRQQDQPPLLLVPRQEAPSGLFRLQTKLLPRNSETKDLQEIHEFMRQWVEEQDAIIRLVEAQLQAPLPKEEEFEEIHTPQLINEAGEIEELFVNDARWTAEDAAIDLRQLLQQIRQLEQELQAGGGAAAATMHRAKRQPETLYNFHYDRLEVDSCEADVLLLEQLNHAPFYVQNKSLLLPAGTLNVQRLELLQLPAQPLHAESHERLQLEGSLACETINGLAWSQLLQDLVWRHRPLQLSQLHVQGAVIFEDALHLSSLNELRFPEDYLWSQGNGTSVVHAPKEFTQTLAANVVDTTGTINEMRPEDAITLSDAQDWPGLVTFSQLEVSEELELNGSAQGRQFEEAPLNPTLLETHHIRTADCHFVQLHVHGSLHLRGGGQLDNDSYDALLGDLLQRSADPSAELLVAGAKRIVGQLQLPVDTHVADSQLSGIPLEHFVTKHTAQMLRNLTQLPAYVYFHRLQLPPGASYDGVQLEQLLGQALRLDGAALSSPGTRLRFAGPAPVLAGGLRLEHSLNQVPLASGYQTLREPLHLQRAGFQRLAAEQAQVGGAVRGLGLLNGQRLGDLLQEEPHSWSGEVHVQELILPHGVQAQELQGIRAELLLDFLQQLDELPLLILQGQLQVERIAVSGSVQVEGALNGRDLEQLQREVIWLDRSNEMRTRWQLQQPPVFASDLHILGSFNERLLPELLADIVFRSDSDSDSASAGEVIIEGTKSFTAPLRVADELHLEALNGVPFERLANRRQPLNLAGNVRLQGRLQAASVQLRGALNNDPLALPQLEQLLHWDAQRQAFVQRGRVALLPGGASRPLEDLTVLGHLGTLNEEPLQQLFEQIIFKQQPHIRIDGHKLFTGRVSMPEGAHIQQLNGLDLQQLLSQLIFIDGEQQQQQEQPQEVETPVHFAAPIQMEQLLAERLLLTGQLLNGCNISDWLLDTVRVDRDWQGSAAQAPITFAAGSLDHNSLQLEQLNHLNLSHLVTLHTEQQLLAPFIAEELLLDGVMEVQGLVNGRKLSQEYANTLMINSPVPQTVETPLLLPGIHVRGPLQVKAPINGDASLNLSDVASLEEPQLRLQSPLYFSRLQAPALTARQRLNAFDYVDWHARSLWARGRPEQTISGNWRVKQLRVKQAALGDARNRRQTMEQMEQHYRQLCQRLSKMFGSLRLPYQVQKLKRSFTLRQPKGSEDVRRIFGLEADLQPGGPSSYLLVNERGCWTRIHRWNGTRFAHAGAFRSGPVDEVIGLQLRNNSGRDFAFMTSHEMDEGEHESTWNCTGAAAAAAAASVLQSWHTDEEQAETEPLAIPVETLQGLKQQQKELQKRPLPGSYQAAIKYLQRPPVESELGPHWGRRQQIGPEELHALRRRLLETLNFRLQTEVNITQLSIPESDLYDEQLVEDFLQLMQQLRGFRPRLHADTLPLPDSPARVLAARSAQLIWPVLQELRELAADDGSELALEETLLDVLELANNGSSDQTLQLHAVIGRLRQLQEQLQQQHGEPMASASSRVSEQTLLHWRPVQTLRLLVGPKNRSRLLYARLTRLDPHEGDGPTTPSSAPPAHIQLHHANGSLFQSLAADRQARQLTALRVRDETLLAFVEGCCQIRVFIYRGVQGFVPFARFRAHRASEESPVVQLLAFRLPLQRSPGAVYALAVAQARRITFYELVIAGQLEPWLKCN</sequence>
<organism evidence="5 6">
    <name type="scientific">Drosophila madeirensis</name>
    <name type="common">Fruit fly</name>
    <dbReference type="NCBI Taxonomy" id="30013"/>
    <lineage>
        <taxon>Eukaryota</taxon>
        <taxon>Metazoa</taxon>
        <taxon>Ecdysozoa</taxon>
        <taxon>Arthropoda</taxon>
        <taxon>Hexapoda</taxon>
        <taxon>Insecta</taxon>
        <taxon>Pterygota</taxon>
        <taxon>Neoptera</taxon>
        <taxon>Endopterygota</taxon>
        <taxon>Diptera</taxon>
        <taxon>Brachycera</taxon>
        <taxon>Muscomorpha</taxon>
        <taxon>Ephydroidea</taxon>
        <taxon>Drosophilidae</taxon>
        <taxon>Drosophila</taxon>
        <taxon>Sophophora</taxon>
    </lineage>
</organism>
<feature type="signal peptide" evidence="4">
    <location>
        <begin position="1"/>
        <end position="20"/>
    </location>
</feature>
<keyword evidence="2" id="KW-0964">Secreted</keyword>
<keyword evidence="6" id="KW-1185">Reference proteome</keyword>
<dbReference type="GO" id="GO:0005576">
    <property type="term" value="C:extracellular region"/>
    <property type="evidence" value="ECO:0007669"/>
    <property type="project" value="UniProtKB-SubCell"/>
</dbReference>
<comment type="subcellular location">
    <subcellularLocation>
        <location evidence="1">Secreted</location>
    </subcellularLocation>
</comment>
<evidence type="ECO:0000256" key="3">
    <source>
        <dbReference type="SAM" id="Coils"/>
    </source>
</evidence>
<evidence type="ECO:0000313" key="6">
    <source>
        <dbReference type="Proteomes" id="UP001500889"/>
    </source>
</evidence>